<name>A0ABW0GEC1_9PROT</name>
<evidence type="ECO:0000256" key="2">
    <source>
        <dbReference type="ARBA" id="ARBA00022741"/>
    </source>
</evidence>
<accession>A0ABW0GEC1</accession>
<dbReference type="RefSeq" id="WP_376999422.1">
    <property type="nucleotide sequence ID" value="NZ_JBHSLC010000113.1"/>
</dbReference>
<dbReference type="Pfam" id="PF00005">
    <property type="entry name" value="ABC_tran"/>
    <property type="match status" value="1"/>
</dbReference>
<dbReference type="Gene3D" id="3.40.50.300">
    <property type="entry name" value="P-loop containing nucleotide triphosphate hydrolases"/>
    <property type="match status" value="1"/>
</dbReference>
<organism evidence="5 6">
    <name type="scientific">Azospirillum himalayense</name>
    <dbReference type="NCBI Taxonomy" id="654847"/>
    <lineage>
        <taxon>Bacteria</taxon>
        <taxon>Pseudomonadati</taxon>
        <taxon>Pseudomonadota</taxon>
        <taxon>Alphaproteobacteria</taxon>
        <taxon>Rhodospirillales</taxon>
        <taxon>Azospirillaceae</taxon>
        <taxon>Azospirillum</taxon>
    </lineage>
</organism>
<evidence type="ECO:0000313" key="6">
    <source>
        <dbReference type="Proteomes" id="UP001596166"/>
    </source>
</evidence>
<evidence type="ECO:0000259" key="4">
    <source>
        <dbReference type="PROSITE" id="PS50893"/>
    </source>
</evidence>
<dbReference type="EMBL" id="JBHSLC010000113">
    <property type="protein sequence ID" value="MFC5359415.1"/>
    <property type="molecule type" value="Genomic_DNA"/>
</dbReference>
<evidence type="ECO:0000256" key="1">
    <source>
        <dbReference type="ARBA" id="ARBA00022448"/>
    </source>
</evidence>
<dbReference type="PROSITE" id="PS50893">
    <property type="entry name" value="ABC_TRANSPORTER_2"/>
    <property type="match status" value="1"/>
</dbReference>
<evidence type="ECO:0000256" key="3">
    <source>
        <dbReference type="ARBA" id="ARBA00022840"/>
    </source>
</evidence>
<dbReference type="InterPro" id="IPR051120">
    <property type="entry name" value="ABC_AA/LPS_Transport"/>
</dbReference>
<keyword evidence="1" id="KW-0813">Transport</keyword>
<dbReference type="Pfam" id="PF12399">
    <property type="entry name" value="BCA_ABC_TP_C"/>
    <property type="match status" value="1"/>
</dbReference>
<dbReference type="GO" id="GO:0005524">
    <property type="term" value="F:ATP binding"/>
    <property type="evidence" value="ECO:0007669"/>
    <property type="project" value="UniProtKB-KW"/>
</dbReference>
<dbReference type="Proteomes" id="UP001596166">
    <property type="component" value="Unassembled WGS sequence"/>
</dbReference>
<dbReference type="SMART" id="SM00382">
    <property type="entry name" value="AAA"/>
    <property type="match status" value="1"/>
</dbReference>
<feature type="domain" description="ABC transporter" evidence="4">
    <location>
        <begin position="12"/>
        <end position="247"/>
    </location>
</feature>
<dbReference type="SUPFAM" id="SSF52540">
    <property type="entry name" value="P-loop containing nucleoside triphosphate hydrolases"/>
    <property type="match status" value="1"/>
</dbReference>
<dbReference type="InterPro" id="IPR027417">
    <property type="entry name" value="P-loop_NTPase"/>
</dbReference>
<sequence>MATASPPPPPLLRVENLSKVFGGVTALNGVGFEVYPGEVVGLIGPNGAGKTTLFNVISGLLPPSGGTIAFCGRSIGGLRPDEICALGAVRTFQSASLLSGMTVWDNVHVASLFRPAERARTESAAACTRRALAFCGLEDCRDEIAETLSIGDQKRVEIARAMATGPKLLMTDEILAGLNAADSEGILQMLQGLKREGISIIFVEHDVRSVMRISDRVVVIAQGRKLAEGEPDAVARMPEVISVYLGGRYAQGV</sequence>
<dbReference type="CDD" id="cd03219">
    <property type="entry name" value="ABC_Mj1267_LivG_branched"/>
    <property type="match status" value="1"/>
</dbReference>
<gene>
    <name evidence="5" type="ORF">ACFPMG_30910</name>
</gene>
<keyword evidence="6" id="KW-1185">Reference proteome</keyword>
<dbReference type="InterPro" id="IPR003593">
    <property type="entry name" value="AAA+_ATPase"/>
</dbReference>
<dbReference type="InterPro" id="IPR032823">
    <property type="entry name" value="BCA_ABC_TP_C"/>
</dbReference>
<keyword evidence="3 5" id="KW-0067">ATP-binding</keyword>
<reference evidence="6" key="1">
    <citation type="journal article" date="2019" name="Int. J. Syst. Evol. Microbiol.">
        <title>The Global Catalogue of Microorganisms (GCM) 10K type strain sequencing project: providing services to taxonomists for standard genome sequencing and annotation.</title>
        <authorList>
            <consortium name="The Broad Institute Genomics Platform"/>
            <consortium name="The Broad Institute Genome Sequencing Center for Infectious Disease"/>
            <person name="Wu L."/>
            <person name="Ma J."/>
        </authorList>
    </citation>
    <scope>NUCLEOTIDE SEQUENCE [LARGE SCALE GENOMIC DNA]</scope>
    <source>
        <strain evidence="6">CCUG 58760</strain>
    </source>
</reference>
<proteinExistence type="predicted"/>
<dbReference type="PANTHER" id="PTHR45772:SF7">
    <property type="entry name" value="AMINO ACID ABC TRANSPORTER ATP-BINDING PROTEIN"/>
    <property type="match status" value="1"/>
</dbReference>
<dbReference type="PANTHER" id="PTHR45772">
    <property type="entry name" value="CONSERVED COMPONENT OF ABC TRANSPORTER FOR NATURAL AMINO ACIDS-RELATED"/>
    <property type="match status" value="1"/>
</dbReference>
<dbReference type="InterPro" id="IPR003439">
    <property type="entry name" value="ABC_transporter-like_ATP-bd"/>
</dbReference>
<comment type="caution">
    <text evidence="5">The sequence shown here is derived from an EMBL/GenBank/DDBJ whole genome shotgun (WGS) entry which is preliminary data.</text>
</comment>
<protein>
    <submittedName>
        <fullName evidence="5">ABC transporter ATP-binding protein</fullName>
    </submittedName>
</protein>
<evidence type="ECO:0000313" key="5">
    <source>
        <dbReference type="EMBL" id="MFC5359415.1"/>
    </source>
</evidence>
<keyword evidence="2" id="KW-0547">Nucleotide-binding</keyword>